<accession>A0A8J3QLI1</accession>
<reference evidence="2" key="1">
    <citation type="submission" date="2021-01" db="EMBL/GenBank/DDBJ databases">
        <title>Whole genome shotgun sequence of Rugosimonospora africana NBRC 104875.</title>
        <authorList>
            <person name="Komaki H."/>
            <person name="Tamura T."/>
        </authorList>
    </citation>
    <scope>NUCLEOTIDE SEQUENCE</scope>
    <source>
        <strain evidence="2">NBRC 104875</strain>
    </source>
</reference>
<protein>
    <submittedName>
        <fullName evidence="2">Uncharacterized protein</fullName>
    </submittedName>
</protein>
<evidence type="ECO:0000256" key="1">
    <source>
        <dbReference type="SAM" id="MobiDB-lite"/>
    </source>
</evidence>
<feature type="compositionally biased region" description="Gly residues" evidence="1">
    <location>
        <begin position="20"/>
        <end position="29"/>
    </location>
</feature>
<gene>
    <name evidence="2" type="ORF">Raf01_13260</name>
</gene>
<dbReference type="EMBL" id="BONZ01000013">
    <property type="protein sequence ID" value="GIH13154.1"/>
    <property type="molecule type" value="Genomic_DNA"/>
</dbReference>
<evidence type="ECO:0000313" key="3">
    <source>
        <dbReference type="Proteomes" id="UP000642748"/>
    </source>
</evidence>
<comment type="caution">
    <text evidence="2">The sequence shown here is derived from an EMBL/GenBank/DDBJ whole genome shotgun (WGS) entry which is preliminary data.</text>
</comment>
<name>A0A8J3QLI1_9ACTN</name>
<keyword evidence="3" id="KW-1185">Reference proteome</keyword>
<proteinExistence type="predicted"/>
<feature type="region of interest" description="Disordered" evidence="1">
    <location>
        <begin position="1"/>
        <end position="63"/>
    </location>
</feature>
<organism evidence="2 3">
    <name type="scientific">Rugosimonospora africana</name>
    <dbReference type="NCBI Taxonomy" id="556532"/>
    <lineage>
        <taxon>Bacteria</taxon>
        <taxon>Bacillati</taxon>
        <taxon>Actinomycetota</taxon>
        <taxon>Actinomycetes</taxon>
        <taxon>Micromonosporales</taxon>
        <taxon>Micromonosporaceae</taxon>
        <taxon>Rugosimonospora</taxon>
    </lineage>
</organism>
<dbReference type="Proteomes" id="UP000642748">
    <property type="component" value="Unassembled WGS sequence"/>
</dbReference>
<dbReference type="AlphaFoldDB" id="A0A8J3QLI1"/>
<evidence type="ECO:0000313" key="2">
    <source>
        <dbReference type="EMBL" id="GIH13154.1"/>
    </source>
</evidence>
<sequence length="63" mass="6464">MGGARAGRAAFARRNPGRPGSFGMGGALAGQGAKVGATSGPNRPWTGRLANRTVMRRVQERGV</sequence>
<feature type="compositionally biased region" description="Low complexity" evidence="1">
    <location>
        <begin position="1"/>
        <end position="19"/>
    </location>
</feature>